<evidence type="ECO:0000313" key="5">
    <source>
        <dbReference type="Proteomes" id="UP000006671"/>
    </source>
</evidence>
<keyword evidence="1" id="KW-0904">Protein phosphatase</keyword>
<dbReference type="OMA" id="SHELAKC"/>
<keyword evidence="5" id="KW-1185">Reference proteome</keyword>
<dbReference type="STRING" id="5762.D2VI18"/>
<accession>D2VI18</accession>
<dbReference type="Proteomes" id="UP000006671">
    <property type="component" value="Unassembled WGS sequence"/>
</dbReference>
<dbReference type="InterPro" id="IPR039123">
    <property type="entry name" value="PPTC7"/>
</dbReference>
<dbReference type="PANTHER" id="PTHR12320:SF1">
    <property type="entry name" value="PROTEIN PHOSPHATASE PTC7 HOMOLOG"/>
    <property type="match status" value="1"/>
</dbReference>
<evidence type="ECO:0000256" key="1">
    <source>
        <dbReference type="RuleBase" id="RU366020"/>
    </source>
</evidence>
<dbReference type="PANTHER" id="PTHR12320">
    <property type="entry name" value="PROTEIN PHOSPHATASE 2C"/>
    <property type="match status" value="1"/>
</dbReference>
<dbReference type="InterPro" id="IPR036457">
    <property type="entry name" value="PPM-type-like_dom_sf"/>
</dbReference>
<dbReference type="SUPFAM" id="SSF81606">
    <property type="entry name" value="PP2C-like"/>
    <property type="match status" value="1"/>
</dbReference>
<dbReference type="InterPro" id="IPR001932">
    <property type="entry name" value="PPM-type_phosphatase-like_dom"/>
</dbReference>
<evidence type="ECO:0000259" key="3">
    <source>
        <dbReference type="PROSITE" id="PS51746"/>
    </source>
</evidence>
<dbReference type="RefSeq" id="XP_002676257.1">
    <property type="nucleotide sequence ID" value="XM_002676211.1"/>
</dbReference>
<feature type="region of interest" description="Disordered" evidence="2">
    <location>
        <begin position="42"/>
        <end position="75"/>
    </location>
</feature>
<dbReference type="eggNOG" id="KOG1379">
    <property type="taxonomic scope" value="Eukaryota"/>
</dbReference>
<keyword evidence="1" id="KW-0460">Magnesium</keyword>
<dbReference type="SMART" id="SM00331">
    <property type="entry name" value="PP2C_SIG"/>
    <property type="match status" value="1"/>
</dbReference>
<dbReference type="KEGG" id="ngr:NAEGRDRAFT_58273"/>
<organism evidence="5">
    <name type="scientific">Naegleria gruberi</name>
    <name type="common">Amoeba</name>
    <dbReference type="NCBI Taxonomy" id="5762"/>
    <lineage>
        <taxon>Eukaryota</taxon>
        <taxon>Discoba</taxon>
        <taxon>Heterolobosea</taxon>
        <taxon>Tetramitia</taxon>
        <taxon>Eutetramitia</taxon>
        <taxon>Vahlkampfiidae</taxon>
        <taxon>Naegleria</taxon>
    </lineage>
</organism>
<dbReference type="GO" id="GO:0004722">
    <property type="term" value="F:protein serine/threonine phosphatase activity"/>
    <property type="evidence" value="ECO:0007669"/>
    <property type="project" value="UniProtKB-EC"/>
</dbReference>
<dbReference type="AlphaFoldDB" id="D2VI18"/>
<feature type="domain" description="PPM-type phosphatase" evidence="3">
    <location>
        <begin position="296"/>
        <end position="555"/>
    </location>
</feature>
<dbReference type="Gene3D" id="3.60.40.10">
    <property type="entry name" value="PPM-type phosphatase domain"/>
    <property type="match status" value="1"/>
</dbReference>
<reference evidence="4 5" key="1">
    <citation type="journal article" date="2010" name="Cell">
        <title>The genome of Naegleria gruberi illuminates early eukaryotic versatility.</title>
        <authorList>
            <person name="Fritz-Laylin L.K."/>
            <person name="Prochnik S.E."/>
            <person name="Ginger M.L."/>
            <person name="Dacks J.B."/>
            <person name="Carpenter M.L."/>
            <person name="Field M.C."/>
            <person name="Kuo A."/>
            <person name="Paredez A."/>
            <person name="Chapman J."/>
            <person name="Pham J."/>
            <person name="Shu S."/>
            <person name="Neupane R."/>
            <person name="Cipriano M."/>
            <person name="Mancuso J."/>
            <person name="Tu H."/>
            <person name="Salamov A."/>
            <person name="Lindquist E."/>
            <person name="Shapiro H."/>
            <person name="Lucas S."/>
            <person name="Grigoriev I.V."/>
            <person name="Cande W.Z."/>
            <person name="Fulton C."/>
            <person name="Rokhsar D.S."/>
            <person name="Dawson S.C."/>
        </authorList>
    </citation>
    <scope>NUCLEOTIDE SEQUENCE [LARGE SCALE GENOMIC DNA]</scope>
    <source>
        <strain evidence="4 5">NEG-M</strain>
    </source>
</reference>
<dbReference type="EC" id="3.1.3.16" evidence="1"/>
<gene>
    <name evidence="4" type="ORF">NAEGRDRAFT_58273</name>
</gene>
<comment type="cofactor">
    <cofactor evidence="1">
        <name>Mn(2+)</name>
        <dbReference type="ChEBI" id="CHEBI:29035"/>
    </cofactor>
</comment>
<protein>
    <recommendedName>
        <fullName evidence="1">Protein phosphatase</fullName>
        <ecNumber evidence="1">3.1.3.16</ecNumber>
    </recommendedName>
</protein>
<sequence>MPRIAKFNQYRKVASQNQSLSLPSSNSFPFSSLLTPTKATNSADTFTSEAATSQINQKPSNTSFENPDSPSYSQHPQYIEDLFDFIEEEEDNLSISSFQHSAAGSKSNNLTLNTPATTTAATLFIHSEAAAEQQNKKYKDLFCTSTTTSQSDLPSSDQASEPMFQKTTTCLASKALSNSHSLVRSVLPTHLFNNSNWTVSSTTTTTNTSTNNIFKHFHSSLLGMIPLKYQSYNNLNTCVQNAKPSTTSDVPQYLYRKQQQQEKPVGASIPSEFDFTIESHAKQACGFGVGKKFAAPKSLDSSDYKEQCGEDAFFTFENDNYTIIGVADGVGGWAEVGVDPSLISNQLMYNAKLVCEGGDSQLLSNPNKILQMAYDLIVNERQVLAGSTTASIASYDKNTKILRTSNLGDSGLAVFREGACIFQTKEKQHYFNCPFQLGVVPPGNSTAYHDLPEHAVDEEIKLEKDDVLVMATDGVWDNLFPESVGNLIWDMKDNLLANSSQGTPGGELQACELARRVTLEARTVALNRWARTPFAVAIGQLGGKFDDITTVCFIA</sequence>
<dbReference type="InParanoid" id="D2VI18"/>
<name>D2VI18_NAEGR</name>
<comment type="similarity">
    <text evidence="1">Belongs to the PP2C family.</text>
</comment>
<keyword evidence="1" id="KW-0479">Metal-binding</keyword>
<dbReference type="OrthoDB" id="60843at2759"/>
<comment type="cofactor">
    <cofactor evidence="1">
        <name>Mg(2+)</name>
        <dbReference type="ChEBI" id="CHEBI:18420"/>
    </cofactor>
</comment>
<evidence type="ECO:0000256" key="2">
    <source>
        <dbReference type="SAM" id="MobiDB-lite"/>
    </source>
</evidence>
<keyword evidence="1" id="KW-0378">Hydrolase</keyword>
<comment type="catalytic activity">
    <reaction evidence="1">
        <text>O-phospho-L-threonyl-[protein] + H2O = L-threonyl-[protein] + phosphate</text>
        <dbReference type="Rhea" id="RHEA:47004"/>
        <dbReference type="Rhea" id="RHEA-COMP:11060"/>
        <dbReference type="Rhea" id="RHEA-COMP:11605"/>
        <dbReference type="ChEBI" id="CHEBI:15377"/>
        <dbReference type="ChEBI" id="CHEBI:30013"/>
        <dbReference type="ChEBI" id="CHEBI:43474"/>
        <dbReference type="ChEBI" id="CHEBI:61977"/>
        <dbReference type="EC" id="3.1.3.16"/>
    </reaction>
</comment>
<dbReference type="Pfam" id="PF07228">
    <property type="entry name" value="SpoIIE"/>
    <property type="match status" value="1"/>
</dbReference>
<dbReference type="GeneID" id="8853095"/>
<dbReference type="PROSITE" id="PS51746">
    <property type="entry name" value="PPM_2"/>
    <property type="match status" value="1"/>
</dbReference>
<evidence type="ECO:0000313" key="4">
    <source>
        <dbReference type="EMBL" id="EFC43513.1"/>
    </source>
</evidence>
<comment type="catalytic activity">
    <reaction evidence="1">
        <text>O-phospho-L-seryl-[protein] + H2O = L-seryl-[protein] + phosphate</text>
        <dbReference type="Rhea" id="RHEA:20629"/>
        <dbReference type="Rhea" id="RHEA-COMP:9863"/>
        <dbReference type="Rhea" id="RHEA-COMP:11604"/>
        <dbReference type="ChEBI" id="CHEBI:15377"/>
        <dbReference type="ChEBI" id="CHEBI:29999"/>
        <dbReference type="ChEBI" id="CHEBI:43474"/>
        <dbReference type="ChEBI" id="CHEBI:83421"/>
        <dbReference type="EC" id="3.1.3.16"/>
    </reaction>
</comment>
<proteinExistence type="inferred from homology"/>
<dbReference type="SMART" id="SM00332">
    <property type="entry name" value="PP2Cc"/>
    <property type="match status" value="1"/>
</dbReference>
<dbReference type="GO" id="GO:0046872">
    <property type="term" value="F:metal ion binding"/>
    <property type="evidence" value="ECO:0007669"/>
    <property type="project" value="UniProtKB-UniRule"/>
</dbReference>
<keyword evidence="1" id="KW-0464">Manganese</keyword>
<dbReference type="VEuPathDB" id="AmoebaDB:NAEGRDRAFT_58273"/>
<dbReference type="EMBL" id="GG738873">
    <property type="protein sequence ID" value="EFC43513.1"/>
    <property type="molecule type" value="Genomic_DNA"/>
</dbReference>